<dbReference type="PROSITE" id="PS50943">
    <property type="entry name" value="HTH_CROC1"/>
    <property type="match status" value="1"/>
</dbReference>
<keyword evidence="3" id="KW-1185">Reference proteome</keyword>
<dbReference type="STRING" id="1440053.GCA_000718095_05136"/>
<dbReference type="AlphaFoldDB" id="A0A2T7SWK0"/>
<gene>
    <name evidence="2" type="ORF">Y717_24420</name>
</gene>
<feature type="domain" description="HTH cro/C1-type" evidence="1">
    <location>
        <begin position="35"/>
        <end position="82"/>
    </location>
</feature>
<dbReference type="Pfam" id="PF13560">
    <property type="entry name" value="HTH_31"/>
    <property type="match status" value="1"/>
</dbReference>
<name>A0A2T7SWK0_9ACTN</name>
<reference evidence="2 3" key="1">
    <citation type="submission" date="2013-12" db="EMBL/GenBank/DDBJ databases">
        <title>Annotated genome of Streptomyces scopuliridis.</title>
        <authorList>
            <person name="Olson J.B."/>
        </authorList>
    </citation>
    <scope>NUCLEOTIDE SEQUENCE [LARGE SCALE GENOMIC DNA]</scope>
    <source>
        <strain evidence="2 3">RB72</strain>
    </source>
</reference>
<dbReference type="PANTHER" id="PTHR35010:SF2">
    <property type="entry name" value="BLL4672 PROTEIN"/>
    <property type="match status" value="1"/>
</dbReference>
<evidence type="ECO:0000313" key="3">
    <source>
        <dbReference type="Proteomes" id="UP000245992"/>
    </source>
</evidence>
<comment type="caution">
    <text evidence="2">The sequence shown here is derived from an EMBL/GenBank/DDBJ whole genome shotgun (WGS) entry which is preliminary data.</text>
</comment>
<dbReference type="Gene3D" id="1.10.260.40">
    <property type="entry name" value="lambda repressor-like DNA-binding domains"/>
    <property type="match status" value="1"/>
</dbReference>
<dbReference type="PANTHER" id="PTHR35010">
    <property type="entry name" value="BLL4672 PROTEIN-RELATED"/>
    <property type="match status" value="1"/>
</dbReference>
<dbReference type="EMBL" id="AZSP01000279">
    <property type="protein sequence ID" value="PVE07181.1"/>
    <property type="molecule type" value="Genomic_DNA"/>
</dbReference>
<dbReference type="InterPro" id="IPR010982">
    <property type="entry name" value="Lambda_DNA-bd_dom_sf"/>
</dbReference>
<protein>
    <recommendedName>
        <fullName evidence="1">HTH cro/C1-type domain-containing protein</fullName>
    </recommendedName>
</protein>
<evidence type="ECO:0000259" key="1">
    <source>
        <dbReference type="PROSITE" id="PS50943"/>
    </source>
</evidence>
<organism evidence="2 3">
    <name type="scientific">Streptomyces scopuliridis RB72</name>
    <dbReference type="NCBI Taxonomy" id="1440053"/>
    <lineage>
        <taxon>Bacteria</taxon>
        <taxon>Bacillati</taxon>
        <taxon>Actinomycetota</taxon>
        <taxon>Actinomycetes</taxon>
        <taxon>Kitasatosporales</taxon>
        <taxon>Streptomycetaceae</taxon>
        <taxon>Streptomyces</taxon>
    </lineage>
</organism>
<dbReference type="InterPro" id="IPR001387">
    <property type="entry name" value="Cro/C1-type_HTH"/>
</dbReference>
<proteinExistence type="predicted"/>
<dbReference type="CDD" id="cd00093">
    <property type="entry name" value="HTH_XRE"/>
    <property type="match status" value="1"/>
</dbReference>
<dbReference type="RefSeq" id="WP_420894621.1">
    <property type="nucleotide sequence ID" value="NZ_AZSP01000279.1"/>
</dbReference>
<dbReference type="GO" id="GO:0003677">
    <property type="term" value="F:DNA binding"/>
    <property type="evidence" value="ECO:0007669"/>
    <property type="project" value="InterPro"/>
</dbReference>
<dbReference type="SUPFAM" id="SSF47413">
    <property type="entry name" value="lambda repressor-like DNA-binding domains"/>
    <property type="match status" value="1"/>
</dbReference>
<dbReference type="SMART" id="SM00530">
    <property type="entry name" value="HTH_XRE"/>
    <property type="match status" value="1"/>
</dbReference>
<evidence type="ECO:0000313" key="2">
    <source>
        <dbReference type="EMBL" id="PVE07181.1"/>
    </source>
</evidence>
<accession>A0A2T7SWK0</accession>
<sequence length="138" mass="14923">MSEHTDLGAYLRARRDLTRPADVGLALTGRRRVPGLRRDEVAQLAGISSEYYVRLEQGRDQHPSAQVLDALARVLRLEPAATAMPLVRTPCAPRSSTPRCVPCTTTTGTVLPPALSRASVRWPAPRAATGTWPNSLAS</sequence>
<dbReference type="Proteomes" id="UP000245992">
    <property type="component" value="Unassembled WGS sequence"/>
</dbReference>